<dbReference type="PANTHER" id="PTHR30514:SF1">
    <property type="entry name" value="HTH-TYPE TRANSCRIPTIONAL REGULATOR HEXR-RELATED"/>
    <property type="match status" value="1"/>
</dbReference>
<sequence>MFDVEKVQSLNELEMVVYRYIIEHFETLGHLTIRELAEAAHVSTSTILRTLSKLGFDGFSDFKYFLKEERLRKQQSIDYFYDATVQVNLFLKKLNDESYQTLLAPAVEMILNSRHILFTGIGTSGMLGAYGSRYFTNLELNAYSLSDPFAPIPPRGLENTLVILLSVSGETDRMIEQLRDFKRYGAKTLSITNDEHSTIARLSDYNISYYMPEVGSPREAHLNLTTQVPVVDLIEILAHQVAKQL</sequence>
<feature type="domain" description="SIS" evidence="5">
    <location>
        <begin position="106"/>
        <end position="245"/>
    </location>
</feature>
<accession>A0AAW8TZ94</accession>
<evidence type="ECO:0000256" key="2">
    <source>
        <dbReference type="ARBA" id="ARBA00023125"/>
    </source>
</evidence>
<comment type="caution">
    <text evidence="6">The sequence shown here is derived from an EMBL/GenBank/DDBJ whole genome shotgun (WGS) entry which is preliminary data.</text>
</comment>
<dbReference type="PROSITE" id="PS51071">
    <property type="entry name" value="HTH_RPIR"/>
    <property type="match status" value="1"/>
</dbReference>
<dbReference type="GO" id="GO:1901135">
    <property type="term" value="P:carbohydrate derivative metabolic process"/>
    <property type="evidence" value="ECO:0007669"/>
    <property type="project" value="InterPro"/>
</dbReference>
<dbReference type="SUPFAM" id="SSF53697">
    <property type="entry name" value="SIS domain"/>
    <property type="match status" value="1"/>
</dbReference>
<proteinExistence type="predicted"/>
<dbReference type="InterPro" id="IPR009057">
    <property type="entry name" value="Homeodomain-like_sf"/>
</dbReference>
<keyword evidence="3" id="KW-0804">Transcription</keyword>
<dbReference type="SUPFAM" id="SSF46689">
    <property type="entry name" value="Homeodomain-like"/>
    <property type="match status" value="1"/>
</dbReference>
<keyword evidence="1" id="KW-0805">Transcription regulation</keyword>
<dbReference type="AlphaFoldDB" id="A0AAW8TZ94"/>
<protein>
    <submittedName>
        <fullName evidence="6">MurR/RpiR family transcriptional regulator</fullName>
    </submittedName>
</protein>
<feature type="domain" description="HTH rpiR-type" evidence="4">
    <location>
        <begin position="1"/>
        <end position="73"/>
    </location>
</feature>
<evidence type="ECO:0000259" key="4">
    <source>
        <dbReference type="PROSITE" id="PS51071"/>
    </source>
</evidence>
<dbReference type="Pfam" id="PF01418">
    <property type="entry name" value="HTH_6"/>
    <property type="match status" value="1"/>
</dbReference>
<dbReference type="RefSeq" id="WP_311835419.1">
    <property type="nucleotide sequence ID" value="NZ_JARQBJ010000003.1"/>
</dbReference>
<dbReference type="InterPro" id="IPR046348">
    <property type="entry name" value="SIS_dom_sf"/>
</dbReference>
<dbReference type="PANTHER" id="PTHR30514">
    <property type="entry name" value="GLUCOKINASE"/>
    <property type="match status" value="1"/>
</dbReference>
<name>A0AAW8TZ94_9ENTE</name>
<dbReference type="GO" id="GO:0003677">
    <property type="term" value="F:DNA binding"/>
    <property type="evidence" value="ECO:0007669"/>
    <property type="project" value="UniProtKB-KW"/>
</dbReference>
<evidence type="ECO:0000259" key="5">
    <source>
        <dbReference type="PROSITE" id="PS51464"/>
    </source>
</evidence>
<dbReference type="GO" id="GO:0097367">
    <property type="term" value="F:carbohydrate derivative binding"/>
    <property type="evidence" value="ECO:0007669"/>
    <property type="project" value="InterPro"/>
</dbReference>
<dbReference type="InterPro" id="IPR001347">
    <property type="entry name" value="SIS_dom"/>
</dbReference>
<dbReference type="InterPro" id="IPR036388">
    <property type="entry name" value="WH-like_DNA-bd_sf"/>
</dbReference>
<dbReference type="Gene3D" id="1.10.10.10">
    <property type="entry name" value="Winged helix-like DNA-binding domain superfamily/Winged helix DNA-binding domain"/>
    <property type="match status" value="1"/>
</dbReference>
<dbReference type="Gene3D" id="3.40.50.10490">
    <property type="entry name" value="Glucose-6-phosphate isomerase like protein, domain 1"/>
    <property type="match status" value="1"/>
</dbReference>
<reference evidence="6" key="1">
    <citation type="submission" date="2023-03" db="EMBL/GenBank/DDBJ databases">
        <authorList>
            <person name="Shen W."/>
            <person name="Cai J."/>
        </authorList>
    </citation>
    <scope>NUCLEOTIDE SEQUENCE</scope>
    <source>
        <strain evidence="6">B226-2</strain>
    </source>
</reference>
<dbReference type="InterPro" id="IPR000281">
    <property type="entry name" value="HTH_RpiR"/>
</dbReference>
<evidence type="ECO:0000256" key="3">
    <source>
        <dbReference type="ARBA" id="ARBA00023163"/>
    </source>
</evidence>
<dbReference type="EMBL" id="JARQBJ010000003">
    <property type="protein sequence ID" value="MDT2810319.1"/>
    <property type="molecule type" value="Genomic_DNA"/>
</dbReference>
<dbReference type="GO" id="GO:0003700">
    <property type="term" value="F:DNA-binding transcription factor activity"/>
    <property type="evidence" value="ECO:0007669"/>
    <property type="project" value="InterPro"/>
</dbReference>
<evidence type="ECO:0000313" key="6">
    <source>
        <dbReference type="EMBL" id="MDT2810319.1"/>
    </source>
</evidence>
<dbReference type="InterPro" id="IPR035472">
    <property type="entry name" value="RpiR-like_SIS"/>
</dbReference>
<dbReference type="InterPro" id="IPR047640">
    <property type="entry name" value="RpiR-like"/>
</dbReference>
<gene>
    <name evidence="6" type="ORF">P7H43_07475</name>
</gene>
<organism evidence="6 7">
    <name type="scientific">Enterococcus asini</name>
    <dbReference type="NCBI Taxonomy" id="57732"/>
    <lineage>
        <taxon>Bacteria</taxon>
        <taxon>Bacillati</taxon>
        <taxon>Bacillota</taxon>
        <taxon>Bacilli</taxon>
        <taxon>Lactobacillales</taxon>
        <taxon>Enterococcaceae</taxon>
        <taxon>Enterococcus</taxon>
    </lineage>
</organism>
<keyword evidence="2" id="KW-0238">DNA-binding</keyword>
<dbReference type="Proteomes" id="UP001256711">
    <property type="component" value="Unassembled WGS sequence"/>
</dbReference>
<dbReference type="Pfam" id="PF01380">
    <property type="entry name" value="SIS"/>
    <property type="match status" value="1"/>
</dbReference>
<evidence type="ECO:0000313" key="7">
    <source>
        <dbReference type="Proteomes" id="UP001256711"/>
    </source>
</evidence>
<evidence type="ECO:0000256" key="1">
    <source>
        <dbReference type="ARBA" id="ARBA00023015"/>
    </source>
</evidence>
<dbReference type="PROSITE" id="PS51464">
    <property type="entry name" value="SIS"/>
    <property type="match status" value="1"/>
</dbReference>
<dbReference type="CDD" id="cd05013">
    <property type="entry name" value="SIS_RpiR"/>
    <property type="match status" value="1"/>
</dbReference>